<gene>
    <name evidence="1" type="ordered locus">W5S_1963</name>
</gene>
<name>A0A0H3I5M4_PECPM</name>
<dbReference type="Proteomes" id="UP000008044">
    <property type="component" value="Chromosome"/>
</dbReference>
<organism evidence="1 2">
    <name type="scientific">Pectobacterium parmentieri</name>
    <dbReference type="NCBI Taxonomy" id="1905730"/>
    <lineage>
        <taxon>Bacteria</taxon>
        <taxon>Pseudomonadati</taxon>
        <taxon>Pseudomonadota</taxon>
        <taxon>Gammaproteobacteria</taxon>
        <taxon>Enterobacterales</taxon>
        <taxon>Pectobacteriaceae</taxon>
        <taxon>Pectobacterium</taxon>
    </lineage>
</organism>
<dbReference type="PATRIC" id="fig|1166016.3.peg.1980"/>
<protein>
    <submittedName>
        <fullName evidence="1">Uncharacterized protein</fullName>
    </submittedName>
</protein>
<dbReference type="KEGG" id="pec:W5S_1963"/>
<evidence type="ECO:0000313" key="2">
    <source>
        <dbReference type="Proteomes" id="UP000008044"/>
    </source>
</evidence>
<sequence>MTGIAQYDNQKLSPSFNVAVIDQGTPLYESGKPIPRQEARSGKSVAVLEAAI</sequence>
<accession>A0A0H3I5M4</accession>
<proteinExistence type="predicted"/>
<dbReference type="EMBL" id="CP003415">
    <property type="protein sequence ID" value="AFI90053.1"/>
    <property type="molecule type" value="Genomic_DNA"/>
</dbReference>
<evidence type="ECO:0000313" key="1">
    <source>
        <dbReference type="EMBL" id="AFI90053.1"/>
    </source>
</evidence>
<dbReference type="AlphaFoldDB" id="A0A0H3I5M4"/>
<dbReference type="eggNOG" id="ENOG50319XE">
    <property type="taxonomic scope" value="Bacteria"/>
</dbReference>
<reference evidence="1 2" key="1">
    <citation type="journal article" date="2012" name="J. Bacteriol.">
        <title>Genome sequence of Pectobacterium sp. strain SCC3193.</title>
        <authorList>
            <person name="Koskinen J.P."/>
            <person name="Laine P."/>
            <person name="Niemi O."/>
            <person name="Nykyri J."/>
            <person name="Harjunpaa H."/>
            <person name="Auvinen P."/>
            <person name="Paulin L."/>
            <person name="Pirhonen M."/>
            <person name="Palva T."/>
            <person name="Holm L."/>
        </authorList>
    </citation>
    <scope>NUCLEOTIDE SEQUENCE [LARGE SCALE GENOMIC DNA]</scope>
    <source>
        <strain evidence="1 2">SCC3193</strain>
    </source>
</reference>
<dbReference type="HOGENOM" id="CLU_3082913_0_0_6"/>